<keyword evidence="3" id="KW-0863">Zinc-finger</keyword>
<protein>
    <submittedName>
        <fullName evidence="8">Uncharacterized protein</fullName>
    </submittedName>
</protein>
<keyword evidence="9" id="KW-1185">Reference proteome</keyword>
<dbReference type="InterPro" id="IPR007021">
    <property type="entry name" value="DUF659"/>
</dbReference>
<dbReference type="PANTHER" id="PTHR46481:SF10">
    <property type="entry name" value="ZINC FINGER BED DOMAIN-CONTAINING PROTEIN 39"/>
    <property type="match status" value="1"/>
</dbReference>
<evidence type="ECO:0000256" key="3">
    <source>
        <dbReference type="ARBA" id="ARBA00022771"/>
    </source>
</evidence>
<dbReference type="AlphaFoldDB" id="A0A8K0CPK0"/>
<dbReference type="Pfam" id="PF04937">
    <property type="entry name" value="DUF659"/>
    <property type="match status" value="1"/>
</dbReference>
<dbReference type="EMBL" id="VTPC01035912">
    <property type="protein sequence ID" value="KAF2891234.1"/>
    <property type="molecule type" value="Genomic_DNA"/>
</dbReference>
<feature type="domain" description="HAT C-terminal dimerisation" evidence="7">
    <location>
        <begin position="513"/>
        <end position="583"/>
    </location>
</feature>
<name>A0A8K0CPK0_IGNLU</name>
<dbReference type="InterPro" id="IPR012337">
    <property type="entry name" value="RNaseH-like_sf"/>
</dbReference>
<dbReference type="InterPro" id="IPR008906">
    <property type="entry name" value="HATC_C_dom"/>
</dbReference>
<dbReference type="InterPro" id="IPR052035">
    <property type="entry name" value="ZnF_BED_domain_contain"/>
</dbReference>
<keyword evidence="4" id="KW-0862">Zinc</keyword>
<reference evidence="8" key="1">
    <citation type="submission" date="2019-08" db="EMBL/GenBank/DDBJ databases">
        <title>The genome of the North American firefly Photinus pyralis.</title>
        <authorList>
            <consortium name="Photinus pyralis genome working group"/>
            <person name="Fallon T.R."/>
            <person name="Sander Lower S.E."/>
            <person name="Weng J.-K."/>
        </authorList>
    </citation>
    <scope>NUCLEOTIDE SEQUENCE</scope>
    <source>
        <strain evidence="8">TRF0915ILg1</strain>
        <tissue evidence="8">Whole body</tissue>
    </source>
</reference>
<dbReference type="Proteomes" id="UP000801492">
    <property type="component" value="Unassembled WGS sequence"/>
</dbReference>
<sequence>MSRKKSVAFRYYNLIPNSAKIKTYECKFCKNKTAMQATRMVNHLAACKKCPDIIKNEVKTEQRQRNNQNETILSCSSSVSTAATDLLSPISKFVDCTTADETDEIWKLLAMAIYATGSSLNMTENKYWINFFKRIRPSLQLPSRHNLSSTLLQNVYNNVQLQVQNSLANAYVVDIYCDGWSNIRNDSIINFIVTTPQPVFYKTVSTEEHRHTGQYVAEQIEAVFTDIGINKVIACCTDNAANMKKAWDLLRKKYADKPISFYGCAAHTLNLLVNDITKLNTTDILINSAKVIIKVIKSKSVLTSAFFNLQREKQEPRKCVLKLPVATRWASIVLSFESLLKNKNILKALAINDEYQDLIEKRNKTNILDDDIFWKRIESFLKILQPLKKWITVLESDECRINEVTEALIEIEKVFEKELPLSDLSSSEQDKILEAVQARRKMCLKPIHFSANILDPKLNGKHLSAGEIVQGLQYIHSLARHLSNVDENKVLENLADFRSNSDFWEMQFVQDSAINPNISPVTFWKGICTEFPLRFVAEAVLTMPATSAATERSFSSYGNIHTKKRNRLSVKRAGMLTYVNHNLKLFSATADKIKIVTNNDKSLNFFEYKANDELAGDSTDTSESTVTLGLEEKTMATNQSEPGFSGWYSPRCVDQSSGSEDRDIYKEMDAVLYASDELGDEDDVDKDEDID</sequence>
<dbReference type="OrthoDB" id="6672003at2759"/>
<evidence type="ECO:0000259" key="6">
    <source>
        <dbReference type="Pfam" id="PF04937"/>
    </source>
</evidence>
<evidence type="ECO:0000256" key="4">
    <source>
        <dbReference type="ARBA" id="ARBA00022833"/>
    </source>
</evidence>
<gene>
    <name evidence="8" type="ORF">ILUMI_14939</name>
</gene>
<evidence type="ECO:0000313" key="8">
    <source>
        <dbReference type="EMBL" id="KAF2891234.1"/>
    </source>
</evidence>
<proteinExistence type="predicted"/>
<keyword evidence="2" id="KW-0479">Metal-binding</keyword>
<comment type="caution">
    <text evidence="8">The sequence shown here is derived from an EMBL/GenBank/DDBJ whole genome shotgun (WGS) entry which is preliminary data.</text>
</comment>
<dbReference type="GO" id="GO:0046983">
    <property type="term" value="F:protein dimerization activity"/>
    <property type="evidence" value="ECO:0007669"/>
    <property type="project" value="InterPro"/>
</dbReference>
<evidence type="ECO:0000256" key="2">
    <source>
        <dbReference type="ARBA" id="ARBA00022723"/>
    </source>
</evidence>
<evidence type="ECO:0000256" key="1">
    <source>
        <dbReference type="ARBA" id="ARBA00004123"/>
    </source>
</evidence>
<accession>A0A8K0CPK0</accession>
<dbReference type="GO" id="GO:0008270">
    <property type="term" value="F:zinc ion binding"/>
    <property type="evidence" value="ECO:0007669"/>
    <property type="project" value="UniProtKB-KW"/>
</dbReference>
<evidence type="ECO:0000256" key="5">
    <source>
        <dbReference type="ARBA" id="ARBA00023242"/>
    </source>
</evidence>
<dbReference type="PANTHER" id="PTHR46481">
    <property type="entry name" value="ZINC FINGER BED DOMAIN-CONTAINING PROTEIN 4"/>
    <property type="match status" value="1"/>
</dbReference>
<organism evidence="8 9">
    <name type="scientific">Ignelater luminosus</name>
    <name type="common">Cucubano</name>
    <name type="synonym">Pyrophorus luminosus</name>
    <dbReference type="NCBI Taxonomy" id="2038154"/>
    <lineage>
        <taxon>Eukaryota</taxon>
        <taxon>Metazoa</taxon>
        <taxon>Ecdysozoa</taxon>
        <taxon>Arthropoda</taxon>
        <taxon>Hexapoda</taxon>
        <taxon>Insecta</taxon>
        <taxon>Pterygota</taxon>
        <taxon>Neoptera</taxon>
        <taxon>Endopterygota</taxon>
        <taxon>Coleoptera</taxon>
        <taxon>Polyphaga</taxon>
        <taxon>Elateriformia</taxon>
        <taxon>Elateroidea</taxon>
        <taxon>Elateridae</taxon>
        <taxon>Agrypninae</taxon>
        <taxon>Pyrophorini</taxon>
        <taxon>Ignelater</taxon>
    </lineage>
</organism>
<evidence type="ECO:0000313" key="9">
    <source>
        <dbReference type="Proteomes" id="UP000801492"/>
    </source>
</evidence>
<dbReference type="SUPFAM" id="SSF53098">
    <property type="entry name" value="Ribonuclease H-like"/>
    <property type="match status" value="1"/>
</dbReference>
<dbReference type="GO" id="GO:0005634">
    <property type="term" value="C:nucleus"/>
    <property type="evidence" value="ECO:0007669"/>
    <property type="project" value="UniProtKB-SubCell"/>
</dbReference>
<comment type="subcellular location">
    <subcellularLocation>
        <location evidence="1">Nucleus</location>
    </subcellularLocation>
</comment>
<evidence type="ECO:0000259" key="7">
    <source>
        <dbReference type="Pfam" id="PF05699"/>
    </source>
</evidence>
<dbReference type="Pfam" id="PF05699">
    <property type="entry name" value="Dimer_Tnp_hAT"/>
    <property type="match status" value="1"/>
</dbReference>
<keyword evidence="5" id="KW-0539">Nucleus</keyword>
<feature type="domain" description="DUF659" evidence="6">
    <location>
        <begin position="142"/>
        <end position="292"/>
    </location>
</feature>